<protein>
    <submittedName>
        <fullName evidence="6">Aldehyde dehydrogenase</fullName>
    </submittedName>
</protein>
<evidence type="ECO:0000256" key="2">
    <source>
        <dbReference type="ARBA" id="ARBA00023002"/>
    </source>
</evidence>
<dbReference type="AlphaFoldDB" id="A0A1X4NPR0"/>
<evidence type="ECO:0000313" key="7">
    <source>
        <dbReference type="Proteomes" id="UP000193926"/>
    </source>
</evidence>
<proteinExistence type="inferred from homology"/>
<dbReference type="RefSeq" id="WP_085635554.1">
    <property type="nucleotide sequence ID" value="NZ_JFKC01000002.1"/>
</dbReference>
<dbReference type="Pfam" id="PF00171">
    <property type="entry name" value="Aldedh"/>
    <property type="match status" value="1"/>
</dbReference>
<evidence type="ECO:0000256" key="1">
    <source>
        <dbReference type="ARBA" id="ARBA00009986"/>
    </source>
</evidence>
<feature type="active site" evidence="3">
    <location>
        <position position="252"/>
    </location>
</feature>
<name>A0A1X4NPR0_9RHOB</name>
<dbReference type="Gene3D" id="3.40.309.10">
    <property type="entry name" value="Aldehyde Dehydrogenase, Chain A, domain 2"/>
    <property type="match status" value="1"/>
</dbReference>
<dbReference type="PANTHER" id="PTHR11699">
    <property type="entry name" value="ALDEHYDE DEHYDROGENASE-RELATED"/>
    <property type="match status" value="1"/>
</dbReference>
<evidence type="ECO:0000313" key="6">
    <source>
        <dbReference type="EMBL" id="OSQ52678.1"/>
    </source>
</evidence>
<dbReference type="InterPro" id="IPR016162">
    <property type="entry name" value="Ald_DH_N"/>
</dbReference>
<dbReference type="InterPro" id="IPR029510">
    <property type="entry name" value="Ald_DH_CS_GLU"/>
</dbReference>
<dbReference type="InterPro" id="IPR016160">
    <property type="entry name" value="Ald_DH_CS_CYS"/>
</dbReference>
<dbReference type="PROSITE" id="PS00070">
    <property type="entry name" value="ALDEHYDE_DEHYDR_CYS"/>
    <property type="match status" value="1"/>
</dbReference>
<dbReference type="EMBL" id="JFKC01000002">
    <property type="protein sequence ID" value="OSQ52678.1"/>
    <property type="molecule type" value="Genomic_DNA"/>
</dbReference>
<dbReference type="FunFam" id="3.40.605.10:FF:000007">
    <property type="entry name" value="NAD/NADP-dependent betaine aldehyde dehydrogenase"/>
    <property type="match status" value="1"/>
</dbReference>
<comment type="similarity">
    <text evidence="1 4">Belongs to the aldehyde dehydrogenase family.</text>
</comment>
<dbReference type="OrthoDB" id="7827050at2"/>
<dbReference type="InterPro" id="IPR015590">
    <property type="entry name" value="Aldehyde_DH_dom"/>
</dbReference>
<feature type="domain" description="Aldehyde dehydrogenase" evidence="5">
    <location>
        <begin position="16"/>
        <end position="478"/>
    </location>
</feature>
<sequence>MVEIASYWQNYINGSWVDGGAGRIDVIDPATGERVAEQALADVTDVDRAVKAARRVHLAGDLTDMRPIQRGRLVQAMGRYLLEHKDEIAHVLTREQGKPLWESHIEVEGAALYFEYYANQASTVEGRSIPLGAGYMDWTEYEPFGVSAHIIPWNYPLEMTARSLSAGLATGNACVIKSPELTPLTNAWFARAAEAAGLPPGAVNVICGLGREAGAALAGHPNVNQIVFTGSVPTGIAIATAAAGNVVPCVLELGGKSAAIVHDDADLDAFENDIRWGIYFNAGQVCSAMSRVIVHESRSDELFERAERIAKSLSVGPGIERVEFGANMGSMVSDAQCDRAVGMVACAEEQGARVVTGGRRLNRPGAFMEPTVLAQVTPDMEIARQEVFGPVLSVMTFRDDTEAIEIANGTDYGLVGGVFTADLDRATRAARRLRTGQVFVNEWYAGGVETPFGGFGKSGYGREKGREALWNYVQTKNIAVRLKG</sequence>
<accession>A0A1X4NPR0</accession>
<dbReference type="STRING" id="1123756.MGEO_04790"/>
<organism evidence="6 7">
    <name type="scientific">Marivita geojedonensis</name>
    <dbReference type="NCBI Taxonomy" id="1123756"/>
    <lineage>
        <taxon>Bacteria</taxon>
        <taxon>Pseudomonadati</taxon>
        <taxon>Pseudomonadota</taxon>
        <taxon>Alphaproteobacteria</taxon>
        <taxon>Rhodobacterales</taxon>
        <taxon>Roseobacteraceae</taxon>
        <taxon>Marivita</taxon>
    </lineage>
</organism>
<gene>
    <name evidence="6" type="ORF">MGEO_04790</name>
</gene>
<keyword evidence="2 4" id="KW-0560">Oxidoreductase</keyword>
<comment type="caution">
    <text evidence="6">The sequence shown here is derived from an EMBL/GenBank/DDBJ whole genome shotgun (WGS) entry which is preliminary data.</text>
</comment>
<keyword evidence="7" id="KW-1185">Reference proteome</keyword>
<evidence type="ECO:0000256" key="4">
    <source>
        <dbReference type="RuleBase" id="RU003345"/>
    </source>
</evidence>
<evidence type="ECO:0000256" key="3">
    <source>
        <dbReference type="PROSITE-ProRule" id="PRU10007"/>
    </source>
</evidence>
<dbReference type="Proteomes" id="UP000193926">
    <property type="component" value="Unassembled WGS sequence"/>
</dbReference>
<dbReference type="InterPro" id="IPR016161">
    <property type="entry name" value="Ald_DH/histidinol_DH"/>
</dbReference>
<dbReference type="Gene3D" id="3.40.605.10">
    <property type="entry name" value="Aldehyde Dehydrogenase, Chain A, domain 1"/>
    <property type="match status" value="1"/>
</dbReference>
<dbReference type="PROSITE" id="PS00687">
    <property type="entry name" value="ALDEHYDE_DEHYDR_GLU"/>
    <property type="match status" value="1"/>
</dbReference>
<dbReference type="GO" id="GO:0016620">
    <property type="term" value="F:oxidoreductase activity, acting on the aldehyde or oxo group of donors, NAD or NADP as acceptor"/>
    <property type="evidence" value="ECO:0007669"/>
    <property type="project" value="InterPro"/>
</dbReference>
<dbReference type="InterPro" id="IPR016163">
    <property type="entry name" value="Ald_DH_C"/>
</dbReference>
<evidence type="ECO:0000259" key="5">
    <source>
        <dbReference type="Pfam" id="PF00171"/>
    </source>
</evidence>
<dbReference type="SUPFAM" id="SSF53720">
    <property type="entry name" value="ALDH-like"/>
    <property type="match status" value="1"/>
</dbReference>
<dbReference type="FunFam" id="3.40.309.10:FF:000009">
    <property type="entry name" value="Aldehyde dehydrogenase A"/>
    <property type="match status" value="1"/>
</dbReference>
<reference evidence="6 7" key="1">
    <citation type="submission" date="2014-03" db="EMBL/GenBank/DDBJ databases">
        <title>The draft genome sequence of Marivita geojedonensis KCTC 23882.</title>
        <authorList>
            <person name="Lai Q."/>
            <person name="Shao Z."/>
        </authorList>
    </citation>
    <scope>NUCLEOTIDE SEQUENCE [LARGE SCALE GENOMIC DNA]</scope>
    <source>
        <strain evidence="6 7">DPG-138</strain>
    </source>
</reference>